<proteinExistence type="predicted"/>
<protein>
    <submittedName>
        <fullName evidence="1">Uncharacterized protein</fullName>
    </submittedName>
</protein>
<evidence type="ECO:0000313" key="1">
    <source>
        <dbReference type="EMBL" id="GAJ09223.1"/>
    </source>
</evidence>
<feature type="non-terminal residue" evidence="1">
    <location>
        <position position="43"/>
    </location>
</feature>
<sequence length="43" mass="5085">MSKVLTFKQNQMTEHQKLALVKGFIMQKNVSPWICFWKNQSGE</sequence>
<name>X1TV44_9ZZZZ</name>
<dbReference type="EMBL" id="BARW01033387">
    <property type="protein sequence ID" value="GAJ09223.1"/>
    <property type="molecule type" value="Genomic_DNA"/>
</dbReference>
<organism evidence="1">
    <name type="scientific">marine sediment metagenome</name>
    <dbReference type="NCBI Taxonomy" id="412755"/>
    <lineage>
        <taxon>unclassified sequences</taxon>
        <taxon>metagenomes</taxon>
        <taxon>ecological metagenomes</taxon>
    </lineage>
</organism>
<reference evidence="1" key="1">
    <citation type="journal article" date="2014" name="Front. Microbiol.">
        <title>High frequency of phylogenetically diverse reductive dehalogenase-homologous genes in deep subseafloor sedimentary metagenomes.</title>
        <authorList>
            <person name="Kawai M."/>
            <person name="Futagami T."/>
            <person name="Toyoda A."/>
            <person name="Takaki Y."/>
            <person name="Nishi S."/>
            <person name="Hori S."/>
            <person name="Arai W."/>
            <person name="Tsubouchi T."/>
            <person name="Morono Y."/>
            <person name="Uchiyama I."/>
            <person name="Ito T."/>
            <person name="Fujiyama A."/>
            <person name="Inagaki F."/>
            <person name="Takami H."/>
        </authorList>
    </citation>
    <scope>NUCLEOTIDE SEQUENCE</scope>
    <source>
        <strain evidence="1">Expedition CK06-06</strain>
    </source>
</reference>
<gene>
    <name evidence="1" type="ORF">S12H4_52597</name>
</gene>
<accession>X1TV44</accession>
<dbReference type="AlphaFoldDB" id="X1TV44"/>
<comment type="caution">
    <text evidence="1">The sequence shown here is derived from an EMBL/GenBank/DDBJ whole genome shotgun (WGS) entry which is preliminary data.</text>
</comment>